<dbReference type="EMBL" id="MT143470">
    <property type="protein sequence ID" value="QJA97182.1"/>
    <property type="molecule type" value="Genomic_DNA"/>
</dbReference>
<proteinExistence type="predicted"/>
<name>A0A6M3LUK7_9ZZZZ</name>
<evidence type="ECO:0000256" key="1">
    <source>
        <dbReference type="SAM" id="MobiDB-lite"/>
    </source>
</evidence>
<evidence type="ECO:0000313" key="2">
    <source>
        <dbReference type="EMBL" id="QJA97182.1"/>
    </source>
</evidence>
<sequence length="144" mass="15868">MPSVPKPERTPSQRGKAAKRKGSQAEREAAALLPGGERVPLSGSLGGRLSGDVTFGDGRYRAEVKVRARGFKSLYSWLRCVPGHGVQTIKRTQGVESGREKAPEWLFCRADNSPWLALCLLDELLVLLTENDNLRARLAERGRE</sequence>
<organism evidence="2">
    <name type="scientific">viral metagenome</name>
    <dbReference type="NCBI Taxonomy" id="1070528"/>
    <lineage>
        <taxon>unclassified sequences</taxon>
        <taxon>metagenomes</taxon>
        <taxon>organismal metagenomes</taxon>
    </lineage>
</organism>
<dbReference type="AlphaFoldDB" id="A0A6M3LUK7"/>
<gene>
    <name evidence="2" type="ORF">MM415B06522_0004</name>
</gene>
<reference evidence="2" key="1">
    <citation type="submission" date="2020-03" db="EMBL/GenBank/DDBJ databases">
        <title>The deep terrestrial virosphere.</title>
        <authorList>
            <person name="Holmfeldt K."/>
            <person name="Nilsson E."/>
            <person name="Simone D."/>
            <person name="Lopez-Fernandez M."/>
            <person name="Wu X."/>
            <person name="de Brujin I."/>
            <person name="Lundin D."/>
            <person name="Andersson A."/>
            <person name="Bertilsson S."/>
            <person name="Dopson M."/>
        </authorList>
    </citation>
    <scope>NUCLEOTIDE SEQUENCE</scope>
    <source>
        <strain evidence="2">MM415B06522</strain>
    </source>
</reference>
<protein>
    <submittedName>
        <fullName evidence="2">Uncharacterized protein</fullName>
    </submittedName>
</protein>
<accession>A0A6M3LUK7</accession>
<feature type="region of interest" description="Disordered" evidence="1">
    <location>
        <begin position="1"/>
        <end position="46"/>
    </location>
</feature>
<feature type="compositionally biased region" description="Basic and acidic residues" evidence="1">
    <location>
        <begin position="1"/>
        <end position="11"/>
    </location>
</feature>